<evidence type="ECO:0000313" key="7">
    <source>
        <dbReference type="Proteomes" id="UP001378188"/>
    </source>
</evidence>
<dbReference type="Pfam" id="PF00392">
    <property type="entry name" value="GntR"/>
    <property type="match status" value="1"/>
</dbReference>
<dbReference type="InterPro" id="IPR008920">
    <property type="entry name" value="TF_FadR/GntR_C"/>
</dbReference>
<dbReference type="SUPFAM" id="SSF48008">
    <property type="entry name" value="GntR ligand-binding domain-like"/>
    <property type="match status" value="1"/>
</dbReference>
<dbReference type="PROSITE" id="PS50949">
    <property type="entry name" value="HTH_GNTR"/>
    <property type="match status" value="1"/>
</dbReference>
<evidence type="ECO:0000256" key="2">
    <source>
        <dbReference type="ARBA" id="ARBA00023125"/>
    </source>
</evidence>
<keyword evidence="3" id="KW-0804">Transcription</keyword>
<keyword evidence="4" id="KW-0175">Coiled coil</keyword>
<evidence type="ECO:0000256" key="4">
    <source>
        <dbReference type="SAM" id="Coils"/>
    </source>
</evidence>
<dbReference type="SUPFAM" id="SSF46785">
    <property type="entry name" value="Winged helix' DNA-binding domain"/>
    <property type="match status" value="1"/>
</dbReference>
<accession>A0AAW9RPV3</accession>
<dbReference type="Proteomes" id="UP001378188">
    <property type="component" value="Unassembled WGS sequence"/>
</dbReference>
<proteinExistence type="predicted"/>
<evidence type="ECO:0000259" key="5">
    <source>
        <dbReference type="PROSITE" id="PS50949"/>
    </source>
</evidence>
<dbReference type="GO" id="GO:0003677">
    <property type="term" value="F:DNA binding"/>
    <property type="evidence" value="ECO:0007669"/>
    <property type="project" value="UniProtKB-KW"/>
</dbReference>
<dbReference type="GO" id="GO:0003700">
    <property type="term" value="F:DNA-binding transcription factor activity"/>
    <property type="evidence" value="ECO:0007669"/>
    <property type="project" value="InterPro"/>
</dbReference>
<name>A0AAW9RPV3_9HYPH</name>
<dbReference type="InterPro" id="IPR036390">
    <property type="entry name" value="WH_DNA-bd_sf"/>
</dbReference>
<evidence type="ECO:0000256" key="1">
    <source>
        <dbReference type="ARBA" id="ARBA00023015"/>
    </source>
</evidence>
<dbReference type="PANTHER" id="PTHR43537:SF39">
    <property type="entry name" value="HTH-TYPE TRANSCRIPTIONAL REGULATOR MCBR"/>
    <property type="match status" value="1"/>
</dbReference>
<dbReference type="Pfam" id="PF07729">
    <property type="entry name" value="FCD"/>
    <property type="match status" value="1"/>
</dbReference>
<dbReference type="InterPro" id="IPR000524">
    <property type="entry name" value="Tscrpt_reg_HTH_GntR"/>
</dbReference>
<protein>
    <submittedName>
        <fullName evidence="6">GntR family transcriptional regulator</fullName>
    </submittedName>
</protein>
<dbReference type="SMART" id="SM00345">
    <property type="entry name" value="HTH_GNTR"/>
    <property type="match status" value="1"/>
</dbReference>
<sequence length="225" mass="24814">MTLAGTLKGVSRDTLRGRVYTELRAAIMKGTFEPGQALTVRGLAEAFGTSPTPVREALQQLVAENALIAEPNRSYRIPRITRDIFLDLRDTRAELEGLAAEKASANITPAAIRKLEQLIDRMSRAIAQQDLKGYLSTNEAFHFAIYEAARAPILLRTIRMLWVQVGPTLNVLFHDLDLVEGLQDNHRAVLAAFSVRDPAAARQAIRNDILAAGDFIAHQPSVFES</sequence>
<gene>
    <name evidence="6" type="ORF">V3328_08045</name>
</gene>
<comment type="caution">
    <text evidence="6">The sequence shown here is derived from an EMBL/GenBank/DDBJ whole genome shotgun (WGS) entry which is preliminary data.</text>
</comment>
<dbReference type="CDD" id="cd07377">
    <property type="entry name" value="WHTH_GntR"/>
    <property type="match status" value="1"/>
</dbReference>
<evidence type="ECO:0000313" key="6">
    <source>
        <dbReference type="EMBL" id="MEJ8571419.1"/>
    </source>
</evidence>
<dbReference type="Gene3D" id="1.20.120.530">
    <property type="entry name" value="GntR ligand-binding domain-like"/>
    <property type="match status" value="1"/>
</dbReference>
<dbReference type="SMART" id="SM00895">
    <property type="entry name" value="FCD"/>
    <property type="match status" value="1"/>
</dbReference>
<dbReference type="EMBL" id="JAZHOF010000003">
    <property type="protein sequence ID" value="MEJ8571419.1"/>
    <property type="molecule type" value="Genomic_DNA"/>
</dbReference>
<dbReference type="Gene3D" id="1.10.10.10">
    <property type="entry name" value="Winged helix-like DNA-binding domain superfamily/Winged helix DNA-binding domain"/>
    <property type="match status" value="1"/>
</dbReference>
<organism evidence="6 7">
    <name type="scientific">Microbaculum marinum</name>
    <dbReference type="NCBI Taxonomy" id="1764581"/>
    <lineage>
        <taxon>Bacteria</taxon>
        <taxon>Pseudomonadati</taxon>
        <taxon>Pseudomonadota</taxon>
        <taxon>Alphaproteobacteria</taxon>
        <taxon>Hyphomicrobiales</taxon>
        <taxon>Tepidamorphaceae</taxon>
        <taxon>Microbaculum</taxon>
    </lineage>
</organism>
<dbReference type="AlphaFoldDB" id="A0AAW9RPV3"/>
<dbReference type="RefSeq" id="WP_340329121.1">
    <property type="nucleotide sequence ID" value="NZ_JAZHOF010000003.1"/>
</dbReference>
<feature type="domain" description="HTH gntR-type" evidence="5">
    <location>
        <begin position="13"/>
        <end position="80"/>
    </location>
</feature>
<feature type="coiled-coil region" evidence="4">
    <location>
        <begin position="88"/>
        <end position="132"/>
    </location>
</feature>
<dbReference type="PANTHER" id="PTHR43537">
    <property type="entry name" value="TRANSCRIPTIONAL REGULATOR, GNTR FAMILY"/>
    <property type="match status" value="1"/>
</dbReference>
<keyword evidence="2" id="KW-0238">DNA-binding</keyword>
<keyword evidence="7" id="KW-1185">Reference proteome</keyword>
<evidence type="ECO:0000256" key="3">
    <source>
        <dbReference type="ARBA" id="ARBA00023163"/>
    </source>
</evidence>
<keyword evidence="1" id="KW-0805">Transcription regulation</keyword>
<reference evidence="6 7" key="1">
    <citation type="submission" date="2024-02" db="EMBL/GenBank/DDBJ databases">
        <title>Genome analysis and characterization of Microbaculum marinisediminis sp. nov., isolated from marine sediment.</title>
        <authorList>
            <person name="Du Z.-J."/>
            <person name="Ye Y.-Q."/>
            <person name="Zhang Z.-R."/>
            <person name="Yuan S.-M."/>
            <person name="Zhang X.-Y."/>
        </authorList>
    </citation>
    <scope>NUCLEOTIDE SEQUENCE [LARGE SCALE GENOMIC DNA]</scope>
    <source>
        <strain evidence="6 7">SDUM1044001</strain>
    </source>
</reference>
<dbReference type="InterPro" id="IPR011711">
    <property type="entry name" value="GntR_C"/>
</dbReference>
<dbReference type="InterPro" id="IPR036388">
    <property type="entry name" value="WH-like_DNA-bd_sf"/>
</dbReference>